<evidence type="ECO:0000313" key="4">
    <source>
        <dbReference type="EMBL" id="QKM65648.1"/>
    </source>
</evidence>
<evidence type="ECO:0000259" key="3">
    <source>
        <dbReference type="PROSITE" id="PS51176"/>
    </source>
</evidence>
<dbReference type="Gene3D" id="1.10.3660.10">
    <property type="entry name" value="6-phosphogluconate dehydrogenase C-terminal like domain"/>
    <property type="match status" value="1"/>
</dbReference>
<dbReference type="GO" id="GO:0004665">
    <property type="term" value="F:prephenate dehydrogenase (NADP+) activity"/>
    <property type="evidence" value="ECO:0007669"/>
    <property type="project" value="InterPro"/>
</dbReference>
<sequence>MKSNLGKRMTIINPASNYGTVTIVGVGLIGASLGLALKKAGVVTKVLGVGRSKENLDQALKMGAIDGVVDLVEATKQSDVIVLCVPVAQMRAAFEVMEPHLESRTMITDAGSTKGDVILAAKEVLGKKACQFVPAHPIAGGAQHGASAARADLFQGKQTIICPLQENSPEDTALITGFWESAGSAVKKIGVVQHDAIYAAVSHLPHILSYALMASVVNSEDADQKLGHVGAGFKDFTRIAASSPEMWRDICLGNRAAILKELDQYLLIVNHMRKLIAENDGAGLEKLFNKASKARQDLDASE</sequence>
<dbReference type="Proteomes" id="UP000503312">
    <property type="component" value="Chromosome"/>
</dbReference>
<dbReference type="SUPFAM" id="SSF48179">
    <property type="entry name" value="6-phosphogluconate dehydrogenase C-terminal domain-like"/>
    <property type="match status" value="1"/>
</dbReference>
<dbReference type="InterPro" id="IPR036291">
    <property type="entry name" value="NAD(P)-bd_dom_sf"/>
</dbReference>
<dbReference type="GO" id="GO:0006571">
    <property type="term" value="P:tyrosine biosynthetic process"/>
    <property type="evidence" value="ECO:0007669"/>
    <property type="project" value="InterPro"/>
</dbReference>
<evidence type="ECO:0000256" key="1">
    <source>
        <dbReference type="ARBA" id="ARBA00023002"/>
    </source>
</evidence>
<dbReference type="Pfam" id="PF20463">
    <property type="entry name" value="PDH_C"/>
    <property type="match status" value="1"/>
</dbReference>
<feature type="domain" description="Prephenate/arogenate dehydrogenase" evidence="3">
    <location>
        <begin position="19"/>
        <end position="302"/>
    </location>
</feature>
<dbReference type="Gene3D" id="3.40.50.720">
    <property type="entry name" value="NAD(P)-binding Rossmann-like Domain"/>
    <property type="match status" value="1"/>
</dbReference>
<gene>
    <name evidence="4" type="ORF">DCO17_02485</name>
</gene>
<dbReference type="KEGG" id="ptrp:DCO17_02485"/>
<dbReference type="InterPro" id="IPR046826">
    <property type="entry name" value="PDH_N"/>
</dbReference>
<dbReference type="AlphaFoldDB" id="A0A6M9Q1M8"/>
<dbReference type="GO" id="GO:0008977">
    <property type="term" value="F:prephenate dehydrogenase (NAD+) activity"/>
    <property type="evidence" value="ECO:0007669"/>
    <property type="project" value="InterPro"/>
</dbReference>
<dbReference type="EMBL" id="CP028942">
    <property type="protein sequence ID" value="QKM65648.1"/>
    <property type="molecule type" value="Genomic_DNA"/>
</dbReference>
<keyword evidence="2" id="KW-0812">Transmembrane</keyword>
<organism evidence="4 5">
    <name type="scientific">Polynucleobacter tropicus</name>
    <dbReference type="NCBI Taxonomy" id="1743174"/>
    <lineage>
        <taxon>Bacteria</taxon>
        <taxon>Pseudomonadati</taxon>
        <taxon>Pseudomonadota</taxon>
        <taxon>Betaproteobacteria</taxon>
        <taxon>Burkholderiales</taxon>
        <taxon>Burkholderiaceae</taxon>
        <taxon>Polynucleobacter</taxon>
    </lineage>
</organism>
<dbReference type="PANTHER" id="PTHR21363:SF0">
    <property type="entry name" value="PREPHENATE DEHYDROGENASE [NADP(+)]"/>
    <property type="match status" value="1"/>
</dbReference>
<dbReference type="InterPro" id="IPR050812">
    <property type="entry name" value="Preph/Arog_dehydrog"/>
</dbReference>
<feature type="transmembrane region" description="Helical" evidence="2">
    <location>
        <begin position="15"/>
        <end position="37"/>
    </location>
</feature>
<dbReference type="PROSITE" id="PS51176">
    <property type="entry name" value="PDH_ADH"/>
    <property type="match status" value="1"/>
</dbReference>
<reference evidence="4 5" key="1">
    <citation type="submission" date="2018-04" db="EMBL/GenBank/DDBJ databases">
        <title>Polynucleobacter sp. UH21B genome.</title>
        <authorList>
            <person name="Hahn M.W."/>
        </authorList>
    </citation>
    <scope>NUCLEOTIDE SEQUENCE [LARGE SCALE GENOMIC DNA]</scope>
    <source>
        <strain evidence="4 5">MWH-UH21B</strain>
    </source>
</reference>
<dbReference type="PANTHER" id="PTHR21363">
    <property type="entry name" value="PREPHENATE DEHYDROGENASE"/>
    <property type="match status" value="1"/>
</dbReference>
<keyword evidence="2" id="KW-0472">Membrane</keyword>
<accession>A0A6M9Q1M8</accession>
<dbReference type="GO" id="GO:0070403">
    <property type="term" value="F:NAD+ binding"/>
    <property type="evidence" value="ECO:0007669"/>
    <property type="project" value="InterPro"/>
</dbReference>
<dbReference type="InterPro" id="IPR008927">
    <property type="entry name" value="6-PGluconate_DH-like_C_sf"/>
</dbReference>
<dbReference type="InterPro" id="IPR046825">
    <property type="entry name" value="PDH_C"/>
</dbReference>
<name>A0A6M9Q1M8_9BURK</name>
<dbReference type="Pfam" id="PF02153">
    <property type="entry name" value="PDH_N"/>
    <property type="match status" value="1"/>
</dbReference>
<evidence type="ECO:0000313" key="5">
    <source>
        <dbReference type="Proteomes" id="UP000503312"/>
    </source>
</evidence>
<evidence type="ECO:0000256" key="2">
    <source>
        <dbReference type="SAM" id="Phobius"/>
    </source>
</evidence>
<protein>
    <submittedName>
        <fullName evidence="4">Prephenate dehydrogenase/arogenate dehydrogenase family protein</fullName>
    </submittedName>
</protein>
<keyword evidence="2" id="KW-1133">Transmembrane helix</keyword>
<dbReference type="SUPFAM" id="SSF51735">
    <property type="entry name" value="NAD(P)-binding Rossmann-fold domains"/>
    <property type="match status" value="1"/>
</dbReference>
<dbReference type="InterPro" id="IPR003099">
    <property type="entry name" value="Prephen_DH"/>
</dbReference>
<proteinExistence type="predicted"/>
<dbReference type="FunFam" id="3.40.50.720:FF:000208">
    <property type="entry name" value="Prephenate dehydrogenase"/>
    <property type="match status" value="1"/>
</dbReference>
<keyword evidence="1" id="KW-0560">Oxidoreductase</keyword>
<keyword evidence="5" id="KW-1185">Reference proteome</keyword>